<feature type="compositionally biased region" description="Gly residues" evidence="1">
    <location>
        <begin position="1"/>
        <end position="11"/>
    </location>
</feature>
<name>A0A238GYG1_9BURK</name>
<proteinExistence type="predicted"/>
<reference evidence="2 3" key="1">
    <citation type="submission" date="2017-04" db="EMBL/GenBank/DDBJ databases">
        <authorList>
            <person name="Afonso C.L."/>
            <person name="Miller P.J."/>
            <person name="Scott M.A."/>
            <person name="Spackman E."/>
            <person name="Goraichik I."/>
            <person name="Dimitrov K.M."/>
            <person name="Suarez D.L."/>
            <person name="Swayne D.E."/>
        </authorList>
    </citation>
    <scope>NUCLEOTIDE SEQUENCE [LARGE SCALE GENOMIC DNA]</scope>
    <source>
        <strain evidence="2">LMG 28154</strain>
    </source>
</reference>
<organism evidence="2 3">
    <name type="scientific">Burkholderia singularis</name>
    <dbReference type="NCBI Taxonomy" id="1503053"/>
    <lineage>
        <taxon>Bacteria</taxon>
        <taxon>Pseudomonadati</taxon>
        <taxon>Pseudomonadota</taxon>
        <taxon>Betaproteobacteria</taxon>
        <taxon>Burkholderiales</taxon>
        <taxon>Burkholderiaceae</taxon>
        <taxon>Burkholderia</taxon>
        <taxon>pseudomallei group</taxon>
    </lineage>
</organism>
<protein>
    <submittedName>
        <fullName evidence="2">Uncharacterized protein</fullName>
    </submittedName>
</protein>
<gene>
    <name evidence="2" type="ORF">BSIN_1321</name>
</gene>
<feature type="compositionally biased region" description="Basic residues" evidence="1">
    <location>
        <begin position="17"/>
        <end position="60"/>
    </location>
</feature>
<accession>A0A238GYG1</accession>
<evidence type="ECO:0000256" key="1">
    <source>
        <dbReference type="SAM" id="MobiDB-lite"/>
    </source>
</evidence>
<dbReference type="AlphaFoldDB" id="A0A238GYG1"/>
<dbReference type="Proteomes" id="UP000198460">
    <property type="component" value="Unassembled WGS sequence"/>
</dbReference>
<feature type="region of interest" description="Disordered" evidence="1">
    <location>
        <begin position="1"/>
        <end position="103"/>
    </location>
</feature>
<dbReference type="EMBL" id="FXAN01000004">
    <property type="protein sequence ID" value="SMF98017.1"/>
    <property type="molecule type" value="Genomic_DNA"/>
</dbReference>
<sequence length="116" mass="13336">MRAGRGAGGKGKPVQRQAHHASRITHHASRITHHASRITHHKNDRPRRSFRFPRLQRKPSRILSDQTTTNHEAIPAAASFRRSRRKQAYPWAGTRGPQAPLRHACRPLRLPPYARR</sequence>
<evidence type="ECO:0000313" key="3">
    <source>
        <dbReference type="Proteomes" id="UP000198460"/>
    </source>
</evidence>
<evidence type="ECO:0000313" key="2">
    <source>
        <dbReference type="EMBL" id="SMF98017.1"/>
    </source>
</evidence>